<feature type="transmembrane region" description="Helical" evidence="1">
    <location>
        <begin position="56"/>
        <end position="75"/>
    </location>
</feature>
<dbReference type="KEGG" id="gma:AciX8_1690"/>
<keyword evidence="1" id="KW-0472">Membrane</keyword>
<gene>
    <name evidence="2" type="ordered locus">AciX8_1690</name>
</gene>
<evidence type="ECO:0000313" key="2">
    <source>
        <dbReference type="EMBL" id="AEU36029.1"/>
    </source>
</evidence>
<dbReference type="EMBL" id="CP003130">
    <property type="protein sequence ID" value="AEU36029.1"/>
    <property type="molecule type" value="Genomic_DNA"/>
</dbReference>
<keyword evidence="1" id="KW-0812">Transmembrane</keyword>
<evidence type="ECO:0000313" key="3">
    <source>
        <dbReference type="Proteomes" id="UP000007113"/>
    </source>
</evidence>
<feature type="transmembrane region" description="Helical" evidence="1">
    <location>
        <begin position="6"/>
        <end position="23"/>
    </location>
</feature>
<accession>G8NPL7</accession>
<reference evidence="2 3" key="1">
    <citation type="submission" date="2011-11" db="EMBL/GenBank/DDBJ databases">
        <title>Complete sequence of Granulicella mallensis MP5ACTX8.</title>
        <authorList>
            <consortium name="US DOE Joint Genome Institute"/>
            <person name="Lucas S."/>
            <person name="Copeland A."/>
            <person name="Lapidus A."/>
            <person name="Cheng J.-F."/>
            <person name="Goodwin L."/>
            <person name="Pitluck S."/>
            <person name="Peters L."/>
            <person name="Lu M."/>
            <person name="Detter J.C."/>
            <person name="Han C."/>
            <person name="Tapia R."/>
            <person name="Land M."/>
            <person name="Hauser L."/>
            <person name="Kyrpides N."/>
            <person name="Ivanova N."/>
            <person name="Mikhailova N."/>
            <person name="Pagani I."/>
            <person name="Rawat S."/>
            <person name="Mannisto M."/>
            <person name="Haggblom M."/>
            <person name="Woyke T."/>
        </authorList>
    </citation>
    <scope>NUCLEOTIDE SEQUENCE [LARGE SCALE GENOMIC DNA]</scope>
    <source>
        <strain evidence="3">ATCC BAA-1857 / DSM 23137 / MP5ACTX8</strain>
    </source>
</reference>
<dbReference type="RefSeq" id="WP_014264908.1">
    <property type="nucleotide sequence ID" value="NC_016631.1"/>
</dbReference>
<proteinExistence type="predicted"/>
<dbReference type="HOGENOM" id="CLU_2395583_0_0_0"/>
<keyword evidence="3" id="KW-1185">Reference proteome</keyword>
<dbReference type="OrthoDB" id="122262at2"/>
<name>G8NPL7_GRAMM</name>
<dbReference type="AlphaFoldDB" id="G8NPL7"/>
<evidence type="ECO:0000256" key="1">
    <source>
        <dbReference type="SAM" id="Phobius"/>
    </source>
</evidence>
<protein>
    <submittedName>
        <fullName evidence="2">Synaptic vesicle 2-related protein</fullName>
    </submittedName>
</protein>
<sequence>MKLRIAIWSGLGALVVVVWRIYISATLSNPLGAGGAGRALVYLTCPIAIASQHPQGFYFVLIVNAATYALAGVVVETMRRYYKPRLLSNGPSY</sequence>
<organism evidence="2 3">
    <name type="scientific">Granulicella mallensis (strain ATCC BAA-1857 / DSM 23137 / MP5ACTX8)</name>
    <dbReference type="NCBI Taxonomy" id="682795"/>
    <lineage>
        <taxon>Bacteria</taxon>
        <taxon>Pseudomonadati</taxon>
        <taxon>Acidobacteriota</taxon>
        <taxon>Terriglobia</taxon>
        <taxon>Terriglobales</taxon>
        <taxon>Acidobacteriaceae</taxon>
        <taxon>Granulicella</taxon>
    </lineage>
</organism>
<keyword evidence="1" id="KW-1133">Transmembrane helix</keyword>
<dbReference type="Proteomes" id="UP000007113">
    <property type="component" value="Chromosome"/>
</dbReference>